<dbReference type="GO" id="GO:0007018">
    <property type="term" value="P:microtubule-based movement"/>
    <property type="evidence" value="ECO:0007669"/>
    <property type="project" value="InterPro"/>
</dbReference>
<dbReference type="Pfam" id="PF00225">
    <property type="entry name" value="Kinesin"/>
    <property type="match status" value="1"/>
</dbReference>
<dbReference type="InterPro" id="IPR027640">
    <property type="entry name" value="Kinesin-like_fam"/>
</dbReference>
<evidence type="ECO:0000256" key="5">
    <source>
        <dbReference type="ARBA" id="ARBA00023212"/>
    </source>
</evidence>
<evidence type="ECO:0000259" key="8">
    <source>
        <dbReference type="PROSITE" id="PS50067"/>
    </source>
</evidence>
<dbReference type="PROSITE" id="PS50067">
    <property type="entry name" value="KINESIN_MOTOR_2"/>
    <property type="match status" value="1"/>
</dbReference>
<dbReference type="OrthoDB" id="3176171at2759"/>
<keyword evidence="6" id="KW-0067">ATP-binding</keyword>
<dbReference type="EMBL" id="ML220120">
    <property type="protein sequence ID" value="TGZ81225.1"/>
    <property type="molecule type" value="Genomic_DNA"/>
</dbReference>
<dbReference type="InParanoid" id="A0A4V3SIR5"/>
<feature type="domain" description="Kinesin motor" evidence="8">
    <location>
        <begin position="35"/>
        <end position="363"/>
    </location>
</feature>
<keyword evidence="10" id="KW-1185">Reference proteome</keyword>
<keyword evidence="9" id="KW-0378">Hydrolase</keyword>
<dbReference type="Proteomes" id="UP000298138">
    <property type="component" value="Unassembled WGS sequence"/>
</dbReference>
<evidence type="ECO:0000313" key="10">
    <source>
        <dbReference type="Proteomes" id="UP000298138"/>
    </source>
</evidence>
<gene>
    <name evidence="9" type="ORF">EX30DRAFT_340864</name>
</gene>
<dbReference type="PANTHER" id="PTHR47971:SF8">
    <property type="entry name" value="KINESIN-LIKE PROTEIN"/>
    <property type="match status" value="1"/>
</dbReference>
<name>A0A4V3SIR5_9PEZI</name>
<feature type="region of interest" description="Disordered" evidence="7">
    <location>
        <begin position="457"/>
        <end position="476"/>
    </location>
</feature>
<comment type="subcellular location">
    <subcellularLocation>
        <location evidence="1">Cytoplasm</location>
        <location evidence="1">Cytoskeleton</location>
    </subcellularLocation>
</comment>
<dbReference type="GO" id="GO:0007019">
    <property type="term" value="P:microtubule depolymerization"/>
    <property type="evidence" value="ECO:0007669"/>
    <property type="project" value="TreeGrafter"/>
</dbReference>
<feature type="binding site" evidence="6">
    <location>
        <begin position="126"/>
        <end position="133"/>
    </location>
    <ligand>
        <name>ATP</name>
        <dbReference type="ChEBI" id="CHEBI:30616"/>
    </ligand>
</feature>
<keyword evidence="5" id="KW-0206">Cytoskeleton</keyword>
<dbReference type="GO" id="GO:0008017">
    <property type="term" value="F:microtubule binding"/>
    <property type="evidence" value="ECO:0007669"/>
    <property type="project" value="InterPro"/>
</dbReference>
<organism evidence="9 10">
    <name type="scientific">Ascodesmis nigricans</name>
    <dbReference type="NCBI Taxonomy" id="341454"/>
    <lineage>
        <taxon>Eukaryota</taxon>
        <taxon>Fungi</taxon>
        <taxon>Dikarya</taxon>
        <taxon>Ascomycota</taxon>
        <taxon>Pezizomycotina</taxon>
        <taxon>Pezizomycetes</taxon>
        <taxon>Pezizales</taxon>
        <taxon>Ascodesmidaceae</taxon>
        <taxon>Ascodesmis</taxon>
    </lineage>
</organism>
<sequence>MDAFLSEHKSFFSNHVANYKPHAFKEATAPEPNDDITIAARLRPLLPNEVDDGVVSGISVDETGRTIAVHEIRKKFNGQPAVNTSTFRLDRAYGTEDSSEDVYRDLVVPLVPWAWGGGVSTLFAYGQTGSGKTFTVSALEELAAADIMGGSLSGQRKVQVCVVELEGSGAYDLLNDRRAINVLEDSFGETQLVGAVEHVATDADSLLSILRRGISLRKTEATEKNDTSSRTHAVCRLRITDVTDPSAPDGLLFLVDLAGSEVSADSKHHSKERMKETKEINLSLATLKDCIRGRTLLDSTVSSKKPPHIPWRSSLLTKVLKHVFDPSSPRQCKTAVLACIKPSSSDTAPSKNTLRYADMLRAPAPRSKSMAYKPNEPRTWSNAQLKEWITKNSGDPPIDADKLAPTESGIQMLKMPKGTFVERCAHVEENGKREQIRPELARAFYDKLWRLHIDSRTAKPEAESPSGAAAGGGDELKNAVPWKERIKPGMFVRTPRAGGQYGTGVVMIMAPEVSWKEEGEKRRFVCASVLPTINPDGYELGVAHQMVVGLEEMEDEVKMEWDSAVRYWFMDI</sequence>
<protein>
    <submittedName>
        <fullName evidence="9">P-loop containing nucleoside triphosphate hydrolase protein</fullName>
    </submittedName>
</protein>
<dbReference type="Gene3D" id="3.40.850.10">
    <property type="entry name" value="Kinesin motor domain"/>
    <property type="match status" value="1"/>
</dbReference>
<dbReference type="PRINTS" id="PR00380">
    <property type="entry name" value="KINESINHEAVY"/>
</dbReference>
<comment type="similarity">
    <text evidence="6">Belongs to the TRAFAC class myosin-kinesin ATPase superfamily. Kinesin family.</text>
</comment>
<dbReference type="GO" id="GO:0003777">
    <property type="term" value="F:microtubule motor activity"/>
    <property type="evidence" value="ECO:0007669"/>
    <property type="project" value="InterPro"/>
</dbReference>
<dbReference type="PANTHER" id="PTHR47971">
    <property type="entry name" value="KINESIN-RELATED PROTEIN 6"/>
    <property type="match status" value="1"/>
</dbReference>
<dbReference type="GO" id="GO:0005524">
    <property type="term" value="F:ATP binding"/>
    <property type="evidence" value="ECO:0007669"/>
    <property type="project" value="UniProtKB-UniRule"/>
</dbReference>
<dbReference type="AlphaFoldDB" id="A0A4V3SIR5"/>
<accession>A0A4V3SIR5</accession>
<dbReference type="GO" id="GO:0005874">
    <property type="term" value="C:microtubule"/>
    <property type="evidence" value="ECO:0007669"/>
    <property type="project" value="UniProtKB-KW"/>
</dbReference>
<reference evidence="9 10" key="1">
    <citation type="submission" date="2019-04" db="EMBL/GenBank/DDBJ databases">
        <title>Comparative genomics and transcriptomics to analyze fruiting body development in filamentous ascomycetes.</title>
        <authorList>
            <consortium name="DOE Joint Genome Institute"/>
            <person name="Lutkenhaus R."/>
            <person name="Traeger S."/>
            <person name="Breuer J."/>
            <person name="Kuo A."/>
            <person name="Lipzen A."/>
            <person name="Pangilinan J."/>
            <person name="Dilworth D."/>
            <person name="Sandor L."/>
            <person name="Poggeler S."/>
            <person name="Barry K."/>
            <person name="Grigoriev I.V."/>
            <person name="Nowrousian M."/>
        </authorList>
    </citation>
    <scope>NUCLEOTIDE SEQUENCE [LARGE SCALE GENOMIC DNA]</scope>
    <source>
        <strain evidence="9 10">CBS 389.68</strain>
    </source>
</reference>
<proteinExistence type="inferred from homology"/>
<keyword evidence="3" id="KW-0493">Microtubule</keyword>
<evidence type="ECO:0000256" key="2">
    <source>
        <dbReference type="ARBA" id="ARBA00022490"/>
    </source>
</evidence>
<evidence type="ECO:0000256" key="7">
    <source>
        <dbReference type="SAM" id="MobiDB-lite"/>
    </source>
</evidence>
<dbReference type="InterPro" id="IPR036961">
    <property type="entry name" value="Kinesin_motor_dom_sf"/>
</dbReference>
<dbReference type="SUPFAM" id="SSF52540">
    <property type="entry name" value="P-loop containing nucleoside triphosphate hydrolases"/>
    <property type="match status" value="1"/>
</dbReference>
<evidence type="ECO:0000313" key="9">
    <source>
        <dbReference type="EMBL" id="TGZ81225.1"/>
    </source>
</evidence>
<keyword evidence="6" id="KW-0547">Nucleotide-binding</keyword>
<evidence type="ECO:0000256" key="1">
    <source>
        <dbReference type="ARBA" id="ARBA00004245"/>
    </source>
</evidence>
<evidence type="ECO:0000256" key="4">
    <source>
        <dbReference type="ARBA" id="ARBA00023175"/>
    </source>
</evidence>
<evidence type="ECO:0000256" key="3">
    <source>
        <dbReference type="ARBA" id="ARBA00022701"/>
    </source>
</evidence>
<keyword evidence="2" id="KW-0963">Cytoplasm</keyword>
<dbReference type="InterPro" id="IPR001752">
    <property type="entry name" value="Kinesin_motor_dom"/>
</dbReference>
<dbReference type="SMART" id="SM00129">
    <property type="entry name" value="KISc"/>
    <property type="match status" value="1"/>
</dbReference>
<dbReference type="InterPro" id="IPR027417">
    <property type="entry name" value="P-loop_NTPase"/>
</dbReference>
<evidence type="ECO:0000256" key="6">
    <source>
        <dbReference type="PROSITE-ProRule" id="PRU00283"/>
    </source>
</evidence>
<dbReference type="GO" id="GO:0016787">
    <property type="term" value="F:hydrolase activity"/>
    <property type="evidence" value="ECO:0007669"/>
    <property type="project" value="UniProtKB-KW"/>
</dbReference>
<dbReference type="STRING" id="341454.A0A4V3SIR5"/>
<keyword evidence="4 6" id="KW-0505">Motor protein</keyword>